<comment type="caution">
    <text evidence="1">The sequence shown here is derived from an EMBL/GenBank/DDBJ whole genome shotgun (WGS) entry which is preliminary data.</text>
</comment>
<dbReference type="EMBL" id="PGEX01000001">
    <property type="protein sequence ID" value="PJJ40675.1"/>
    <property type="molecule type" value="Genomic_DNA"/>
</dbReference>
<gene>
    <name evidence="1" type="ORF">BGX16_0611</name>
</gene>
<proteinExistence type="predicted"/>
<organism evidence="1 2">
    <name type="scientific">Hallerella succinigenes</name>
    <dbReference type="NCBI Taxonomy" id="1896222"/>
    <lineage>
        <taxon>Bacteria</taxon>
        <taxon>Pseudomonadati</taxon>
        <taxon>Fibrobacterota</taxon>
        <taxon>Fibrobacteria</taxon>
        <taxon>Fibrobacterales</taxon>
        <taxon>Fibrobacteraceae</taxon>
        <taxon>Hallerella</taxon>
    </lineage>
</organism>
<keyword evidence="2" id="KW-1185">Reference proteome</keyword>
<evidence type="ECO:0000313" key="2">
    <source>
        <dbReference type="Proteomes" id="UP000231134"/>
    </source>
</evidence>
<accession>A0A2M9A4M4</accession>
<sequence>MQLPNKITRYENSLISKFPLILTMLKSESFKPKELFESCKKDFENITEFIQTVDCLFALSKVKLNKVTGEIAAIFRQYVRSVSLV</sequence>
<dbReference type="Pfam" id="PF20292">
    <property type="entry name" value="MC7"/>
    <property type="match status" value="1"/>
</dbReference>
<dbReference type="AlphaFoldDB" id="A0A2M9A4M4"/>
<evidence type="ECO:0000313" key="1">
    <source>
        <dbReference type="EMBL" id="PJJ40675.1"/>
    </source>
</evidence>
<dbReference type="RefSeq" id="WP_420866600.1">
    <property type="nucleotide sequence ID" value="NZ_PGEX01000001.1"/>
</dbReference>
<dbReference type="InterPro" id="IPR046900">
    <property type="entry name" value="ABC-3C_MC7"/>
</dbReference>
<reference evidence="1 2" key="1">
    <citation type="submission" date="2017-11" db="EMBL/GenBank/DDBJ databases">
        <title>Animal gut microbial communities from fecal samples from Wisconsin, USA.</title>
        <authorList>
            <person name="Neumann A."/>
        </authorList>
    </citation>
    <scope>NUCLEOTIDE SEQUENCE [LARGE SCALE GENOMIC DNA]</scope>
    <source>
        <strain evidence="1 2">UWS3</strain>
    </source>
</reference>
<dbReference type="Proteomes" id="UP000231134">
    <property type="component" value="Unassembled WGS sequence"/>
</dbReference>
<name>A0A2M9A4M4_9BACT</name>
<protein>
    <submittedName>
        <fullName evidence="1">Uncharacterized protein</fullName>
    </submittedName>
</protein>